<evidence type="ECO:0008006" key="3">
    <source>
        <dbReference type="Google" id="ProtNLM"/>
    </source>
</evidence>
<dbReference type="VEuPathDB" id="TrichDB:TVAG_254960"/>
<organism evidence="1 2">
    <name type="scientific">Trichomonas vaginalis (strain ATCC PRA-98 / G3)</name>
    <dbReference type="NCBI Taxonomy" id="412133"/>
    <lineage>
        <taxon>Eukaryota</taxon>
        <taxon>Metamonada</taxon>
        <taxon>Parabasalia</taxon>
        <taxon>Trichomonadida</taxon>
        <taxon>Trichomonadidae</taxon>
        <taxon>Trichomonas</taxon>
    </lineage>
</organism>
<evidence type="ECO:0000313" key="2">
    <source>
        <dbReference type="Proteomes" id="UP000001542"/>
    </source>
</evidence>
<dbReference type="EMBL" id="DS113531">
    <property type="protein sequence ID" value="EAY02595.1"/>
    <property type="molecule type" value="Genomic_DNA"/>
</dbReference>
<dbReference type="InParanoid" id="A2EXN8"/>
<gene>
    <name evidence="1" type="ORF">TVAG_254960</name>
</gene>
<keyword evidence="2" id="KW-1185">Reference proteome</keyword>
<reference evidence="1" key="1">
    <citation type="submission" date="2006-10" db="EMBL/GenBank/DDBJ databases">
        <authorList>
            <person name="Amadeo P."/>
            <person name="Zhao Q."/>
            <person name="Wortman J."/>
            <person name="Fraser-Liggett C."/>
            <person name="Carlton J."/>
        </authorList>
    </citation>
    <scope>NUCLEOTIDE SEQUENCE</scope>
    <source>
        <strain evidence="1">G3</strain>
    </source>
</reference>
<dbReference type="RefSeq" id="XP_001314818.1">
    <property type="nucleotide sequence ID" value="XM_001314783.1"/>
</dbReference>
<sequence length="315" mass="36458">MTIKFKVKDKDGASSVTIKYSINNNEYQTLKRVNDVTSSDKEFSATLNVPNDLREGDNNISLIANDGYLDSEPNSSTFKFEFNSPTIDIDETPDNQEFKKTYNETFHIKEKYQDEDGSGNVTIYYQFDGREANKTGNELVISSTESQTLSIDVLFPSDFEERNNHTIKIWAIDETNKQSNQITRNFSYKYNDPVFILYNFTNNKFIRGSQLKIGFKYEHQDNTHLKSLNISFDGKYNISLDKIISDSSINTMVTTIQIPKEIKTGDHKLYISGCDVHYHCSKSNKVELIILKPLSTKEVDFEFVRNFKIRPKQYY</sequence>
<accession>A2EXN8</accession>
<reference evidence="1" key="2">
    <citation type="journal article" date="2007" name="Science">
        <title>Draft genome sequence of the sexually transmitted pathogen Trichomonas vaginalis.</title>
        <authorList>
            <person name="Carlton J.M."/>
            <person name="Hirt R.P."/>
            <person name="Silva J.C."/>
            <person name="Delcher A.L."/>
            <person name="Schatz M."/>
            <person name="Zhao Q."/>
            <person name="Wortman J.R."/>
            <person name="Bidwell S.L."/>
            <person name="Alsmark U.C.M."/>
            <person name="Besteiro S."/>
            <person name="Sicheritz-Ponten T."/>
            <person name="Noel C.J."/>
            <person name="Dacks J.B."/>
            <person name="Foster P.G."/>
            <person name="Simillion C."/>
            <person name="Van de Peer Y."/>
            <person name="Miranda-Saavedra D."/>
            <person name="Barton G.J."/>
            <person name="Westrop G.D."/>
            <person name="Mueller S."/>
            <person name="Dessi D."/>
            <person name="Fiori P.L."/>
            <person name="Ren Q."/>
            <person name="Paulsen I."/>
            <person name="Zhang H."/>
            <person name="Bastida-Corcuera F.D."/>
            <person name="Simoes-Barbosa A."/>
            <person name="Brown M.T."/>
            <person name="Hayes R.D."/>
            <person name="Mukherjee M."/>
            <person name="Okumura C.Y."/>
            <person name="Schneider R."/>
            <person name="Smith A.J."/>
            <person name="Vanacova S."/>
            <person name="Villalvazo M."/>
            <person name="Haas B.J."/>
            <person name="Pertea M."/>
            <person name="Feldblyum T.V."/>
            <person name="Utterback T.R."/>
            <person name="Shu C.L."/>
            <person name="Osoegawa K."/>
            <person name="de Jong P.J."/>
            <person name="Hrdy I."/>
            <person name="Horvathova L."/>
            <person name="Zubacova Z."/>
            <person name="Dolezal P."/>
            <person name="Malik S.B."/>
            <person name="Logsdon J.M. Jr."/>
            <person name="Henze K."/>
            <person name="Gupta A."/>
            <person name="Wang C.C."/>
            <person name="Dunne R.L."/>
            <person name="Upcroft J.A."/>
            <person name="Upcroft P."/>
            <person name="White O."/>
            <person name="Salzberg S.L."/>
            <person name="Tang P."/>
            <person name="Chiu C.-H."/>
            <person name="Lee Y.-S."/>
            <person name="Embley T.M."/>
            <person name="Coombs G.H."/>
            <person name="Mottram J.C."/>
            <person name="Tachezy J."/>
            <person name="Fraser-Liggett C.M."/>
            <person name="Johnson P.J."/>
        </authorList>
    </citation>
    <scope>NUCLEOTIDE SEQUENCE [LARGE SCALE GENOMIC DNA]</scope>
    <source>
        <strain evidence="1">G3</strain>
    </source>
</reference>
<dbReference type="AlphaFoldDB" id="A2EXN8"/>
<dbReference type="KEGG" id="tva:4760435"/>
<name>A2EXN8_TRIV3</name>
<evidence type="ECO:0000313" key="1">
    <source>
        <dbReference type="EMBL" id="EAY02595.1"/>
    </source>
</evidence>
<dbReference type="VEuPathDB" id="TrichDB:TVAGG3_0738420"/>
<protein>
    <recommendedName>
        <fullName evidence="3">Bap-like</fullName>
    </recommendedName>
</protein>
<dbReference type="Proteomes" id="UP000001542">
    <property type="component" value="Unassembled WGS sequence"/>
</dbReference>
<proteinExistence type="predicted"/>